<gene>
    <name evidence="2" type="ORF">TOPH_05281</name>
</gene>
<dbReference type="GO" id="GO:0005576">
    <property type="term" value="C:extracellular region"/>
    <property type="evidence" value="ECO:0007669"/>
    <property type="project" value="TreeGrafter"/>
</dbReference>
<keyword evidence="3" id="KW-1185">Reference proteome</keyword>
<reference evidence="2 3" key="1">
    <citation type="journal article" date="2015" name="BMC Genomics">
        <title>The genome of the truffle-parasite Tolypocladium ophioglossoides and the evolution of antifungal peptaibiotics.</title>
        <authorList>
            <person name="Quandt C.A."/>
            <person name="Bushley K.E."/>
            <person name="Spatafora J.W."/>
        </authorList>
    </citation>
    <scope>NUCLEOTIDE SEQUENCE [LARGE SCALE GENOMIC DNA]</scope>
    <source>
        <strain evidence="2 3">CBS 100239</strain>
    </source>
</reference>
<dbReference type="InterPro" id="IPR021054">
    <property type="entry name" value="Cell_wall_mannoprotein_1"/>
</dbReference>
<feature type="chain" id="PRO_5005544950" description="Antigenic cell wall galactomannoprotein" evidence="1">
    <location>
        <begin position="19"/>
        <end position="173"/>
    </location>
</feature>
<evidence type="ECO:0000313" key="2">
    <source>
        <dbReference type="EMBL" id="KND89995.1"/>
    </source>
</evidence>
<protein>
    <recommendedName>
        <fullName evidence="4">Antigenic cell wall galactomannoprotein</fullName>
    </recommendedName>
</protein>
<evidence type="ECO:0000256" key="1">
    <source>
        <dbReference type="SAM" id="SignalP"/>
    </source>
</evidence>
<sequence length="173" mass="17877">MLLTHAVSLVALAATVLADGKAITSAMNTINSDTVRLGTTVAAWPGDVFGVLPIAGESLALLEDIKKGSQTAADSAPLTQDEALSLATAVGDLAAQVNKTLEAIIAAKPKFDSLLVVSPVIFLNLEAQQKATADFSAKVVAKVPAALQAIARSLIQPIDDGFNKAIAEYRIKL</sequence>
<comment type="caution">
    <text evidence="2">The sequence shown here is derived from an EMBL/GenBank/DDBJ whole genome shotgun (WGS) entry which is preliminary data.</text>
</comment>
<evidence type="ECO:0008006" key="4">
    <source>
        <dbReference type="Google" id="ProtNLM"/>
    </source>
</evidence>
<dbReference type="EMBL" id="LFRF01000015">
    <property type="protein sequence ID" value="KND89995.1"/>
    <property type="molecule type" value="Genomic_DNA"/>
</dbReference>
<name>A0A0L0N861_TOLOC</name>
<dbReference type="Gene3D" id="1.20.1280.140">
    <property type="match status" value="1"/>
</dbReference>
<evidence type="ECO:0000313" key="3">
    <source>
        <dbReference type="Proteomes" id="UP000036947"/>
    </source>
</evidence>
<dbReference type="PANTHER" id="PTHR38123">
    <property type="entry name" value="CELL WALL SERINE-THREONINE-RICH GALACTOMANNOPROTEIN MP1 (AFU_ORTHOLOGUE AFUA_4G03240)"/>
    <property type="match status" value="1"/>
</dbReference>
<organism evidence="2 3">
    <name type="scientific">Tolypocladium ophioglossoides (strain CBS 100239)</name>
    <name type="common">Snaketongue truffleclub</name>
    <name type="synonym">Elaphocordyceps ophioglossoides</name>
    <dbReference type="NCBI Taxonomy" id="1163406"/>
    <lineage>
        <taxon>Eukaryota</taxon>
        <taxon>Fungi</taxon>
        <taxon>Dikarya</taxon>
        <taxon>Ascomycota</taxon>
        <taxon>Pezizomycotina</taxon>
        <taxon>Sordariomycetes</taxon>
        <taxon>Hypocreomycetidae</taxon>
        <taxon>Hypocreales</taxon>
        <taxon>Ophiocordycipitaceae</taxon>
        <taxon>Tolypocladium</taxon>
    </lineage>
</organism>
<dbReference type="PANTHER" id="PTHR38123:SF4">
    <property type="entry name" value="CELL WALL GALACTOMANNOPROTEIN, PUTATIVE (AFU_ORTHOLOGUE AFUA_4G00870)-RELATED"/>
    <property type="match status" value="1"/>
</dbReference>
<dbReference type="AlphaFoldDB" id="A0A0L0N861"/>
<accession>A0A0L0N861</accession>
<proteinExistence type="predicted"/>
<keyword evidence="1" id="KW-0732">Signal</keyword>
<dbReference type="OrthoDB" id="2422134at2759"/>
<dbReference type="Pfam" id="PF12296">
    <property type="entry name" value="HsbA"/>
    <property type="match status" value="1"/>
</dbReference>
<feature type="signal peptide" evidence="1">
    <location>
        <begin position="1"/>
        <end position="18"/>
    </location>
</feature>
<dbReference type="Proteomes" id="UP000036947">
    <property type="component" value="Unassembled WGS sequence"/>
</dbReference>